<dbReference type="Proteomes" id="UP000024635">
    <property type="component" value="Unassembled WGS sequence"/>
</dbReference>
<accession>A0A016U385</accession>
<organism evidence="1 2">
    <name type="scientific">Ancylostoma ceylanicum</name>
    <dbReference type="NCBI Taxonomy" id="53326"/>
    <lineage>
        <taxon>Eukaryota</taxon>
        <taxon>Metazoa</taxon>
        <taxon>Ecdysozoa</taxon>
        <taxon>Nematoda</taxon>
        <taxon>Chromadorea</taxon>
        <taxon>Rhabditida</taxon>
        <taxon>Rhabditina</taxon>
        <taxon>Rhabditomorpha</taxon>
        <taxon>Strongyloidea</taxon>
        <taxon>Ancylostomatidae</taxon>
        <taxon>Ancylostomatinae</taxon>
        <taxon>Ancylostoma</taxon>
    </lineage>
</organism>
<reference evidence="2" key="1">
    <citation type="journal article" date="2015" name="Nat. Genet.">
        <title>The genome and transcriptome of the zoonotic hookworm Ancylostoma ceylanicum identify infection-specific gene families.</title>
        <authorList>
            <person name="Schwarz E.M."/>
            <person name="Hu Y."/>
            <person name="Antoshechkin I."/>
            <person name="Miller M.M."/>
            <person name="Sternberg P.W."/>
            <person name="Aroian R.V."/>
        </authorList>
    </citation>
    <scope>NUCLEOTIDE SEQUENCE</scope>
    <source>
        <strain evidence="2">HY135</strain>
    </source>
</reference>
<proteinExistence type="predicted"/>
<comment type="caution">
    <text evidence="1">The sequence shown here is derived from an EMBL/GenBank/DDBJ whole genome shotgun (WGS) entry which is preliminary data.</text>
</comment>
<gene>
    <name evidence="1" type="primary">Acey_s0060.g3185</name>
    <name evidence="1" type="ORF">Y032_0060g3185</name>
</gene>
<evidence type="ECO:0000313" key="1">
    <source>
        <dbReference type="EMBL" id="EYC09565.1"/>
    </source>
</evidence>
<sequence>MNEGGGSKWVPAPGGRIIRTGVHKRMTKQIQQYPEFVESGVRLTRYLGTAANQRVSRAYGAHEECDILYHL</sequence>
<keyword evidence="2" id="KW-1185">Reference proteome</keyword>
<evidence type="ECO:0000313" key="2">
    <source>
        <dbReference type="Proteomes" id="UP000024635"/>
    </source>
</evidence>
<dbReference type="EMBL" id="JARK01001396">
    <property type="protein sequence ID" value="EYC09565.1"/>
    <property type="molecule type" value="Genomic_DNA"/>
</dbReference>
<dbReference type="AlphaFoldDB" id="A0A016U385"/>
<name>A0A016U385_9BILA</name>
<protein>
    <submittedName>
        <fullName evidence="1">Uncharacterized protein</fullName>
    </submittedName>
</protein>